<evidence type="ECO:0000256" key="1">
    <source>
        <dbReference type="SAM" id="MobiDB-lite"/>
    </source>
</evidence>
<dbReference type="Proteomes" id="UP000321353">
    <property type="component" value="Chromosome"/>
</dbReference>
<evidence type="ECO:0000256" key="2">
    <source>
        <dbReference type="SAM" id="SignalP"/>
    </source>
</evidence>
<protein>
    <recommendedName>
        <fullName evidence="5">IPT/TIG domain-containing protein</fullName>
    </recommendedName>
</protein>
<name>A0A5B9MI28_9BACT</name>
<sequence length="159" mass="17098" precursor="true">MNIAKKITLGLLMIAPAAAARAEYPIHSPSPRSIHRTVQSVPAYRLARPQITTGTRITMFANFLQQDPGVVLLEIGGTTTRCELLEWCSSSVTVQLPSFGVAGPQDAGIRIVLPNGRVAKSVSVMLVPQPSMIVHEETIPQPMPTADTPKPAIYADSEE</sequence>
<organism evidence="3 4">
    <name type="scientific">Stieleria maiorica</name>
    <dbReference type="NCBI Taxonomy" id="2795974"/>
    <lineage>
        <taxon>Bacteria</taxon>
        <taxon>Pseudomonadati</taxon>
        <taxon>Planctomycetota</taxon>
        <taxon>Planctomycetia</taxon>
        <taxon>Pirellulales</taxon>
        <taxon>Pirellulaceae</taxon>
        <taxon>Stieleria</taxon>
    </lineage>
</organism>
<dbReference type="AlphaFoldDB" id="A0A5B9MI28"/>
<proteinExistence type="predicted"/>
<accession>A0A5B9MI28</accession>
<feature type="chain" id="PRO_5022929075" description="IPT/TIG domain-containing protein" evidence="2">
    <location>
        <begin position="23"/>
        <end position="159"/>
    </location>
</feature>
<keyword evidence="2" id="KW-0732">Signal</keyword>
<dbReference type="KEGG" id="smam:Mal15_48610"/>
<reference evidence="3 4" key="1">
    <citation type="submission" date="2019-02" db="EMBL/GenBank/DDBJ databases">
        <title>Planctomycetal bacteria perform biofilm scaping via a novel small molecule.</title>
        <authorList>
            <person name="Jeske O."/>
            <person name="Boedeker C."/>
            <person name="Wiegand S."/>
            <person name="Breitling P."/>
            <person name="Kallscheuer N."/>
            <person name="Jogler M."/>
            <person name="Rohde M."/>
            <person name="Petersen J."/>
            <person name="Medema M.H."/>
            <person name="Surup F."/>
            <person name="Jogler C."/>
        </authorList>
    </citation>
    <scope>NUCLEOTIDE SEQUENCE [LARGE SCALE GENOMIC DNA]</scope>
    <source>
        <strain evidence="3 4">Mal15</strain>
    </source>
</reference>
<gene>
    <name evidence="3" type="ORF">Mal15_48610</name>
</gene>
<evidence type="ECO:0000313" key="4">
    <source>
        <dbReference type="Proteomes" id="UP000321353"/>
    </source>
</evidence>
<dbReference type="EMBL" id="CP036264">
    <property type="protein sequence ID" value="QEG00789.1"/>
    <property type="molecule type" value="Genomic_DNA"/>
</dbReference>
<dbReference type="RefSeq" id="WP_147869968.1">
    <property type="nucleotide sequence ID" value="NZ_CP036264.1"/>
</dbReference>
<evidence type="ECO:0000313" key="3">
    <source>
        <dbReference type="EMBL" id="QEG00789.1"/>
    </source>
</evidence>
<evidence type="ECO:0008006" key="5">
    <source>
        <dbReference type="Google" id="ProtNLM"/>
    </source>
</evidence>
<feature type="signal peptide" evidence="2">
    <location>
        <begin position="1"/>
        <end position="22"/>
    </location>
</feature>
<feature type="region of interest" description="Disordered" evidence="1">
    <location>
        <begin position="140"/>
        <end position="159"/>
    </location>
</feature>
<keyword evidence="4" id="KW-1185">Reference proteome</keyword>